<evidence type="ECO:0000256" key="15">
    <source>
        <dbReference type="ARBA" id="ARBA00032324"/>
    </source>
</evidence>
<evidence type="ECO:0000313" key="21">
    <source>
        <dbReference type="EMBL" id="MBL4937133.1"/>
    </source>
</evidence>
<evidence type="ECO:0000256" key="18">
    <source>
        <dbReference type="RuleBase" id="RU003664"/>
    </source>
</evidence>
<keyword evidence="17 18" id="KW-0132">Cell division</keyword>
<keyword evidence="8 17" id="KW-0436">Ligase</keyword>
<keyword evidence="11 17" id="KW-0133">Cell shape</keyword>
<evidence type="ECO:0000256" key="16">
    <source>
        <dbReference type="ARBA" id="ARBA00047632"/>
    </source>
</evidence>
<protein>
    <recommendedName>
        <fullName evidence="6 17">UDP-N-acetylmuramoylalanine--D-glutamate ligase</fullName>
        <ecNumber evidence="5 17">6.3.2.9</ecNumber>
    </recommendedName>
    <alternativeName>
        <fullName evidence="15 17">D-glutamic acid-adding enzyme</fullName>
    </alternativeName>
    <alternativeName>
        <fullName evidence="14 17">UDP-N-acetylmuramoyl-L-alanyl-D-glutamate synthetase</fullName>
    </alternativeName>
</protein>
<keyword evidence="12 17" id="KW-0573">Peptidoglycan synthesis</keyword>
<comment type="function">
    <text evidence="1 17 18">Cell wall formation. Catalyzes the addition of glutamate to the nucleotide precursor UDP-N-acetylmuramoyl-L-alanine (UMA).</text>
</comment>
<evidence type="ECO:0000256" key="13">
    <source>
        <dbReference type="ARBA" id="ARBA00023316"/>
    </source>
</evidence>
<keyword evidence="17 18" id="KW-0131">Cell cycle</keyword>
<feature type="domain" description="Mur ligase C-terminal" evidence="19">
    <location>
        <begin position="316"/>
        <end position="435"/>
    </location>
</feature>
<evidence type="ECO:0000256" key="17">
    <source>
        <dbReference type="HAMAP-Rule" id="MF_00639"/>
    </source>
</evidence>
<dbReference type="InterPro" id="IPR036615">
    <property type="entry name" value="Mur_ligase_C_dom_sf"/>
</dbReference>
<evidence type="ECO:0000313" key="22">
    <source>
        <dbReference type="Proteomes" id="UP000632377"/>
    </source>
</evidence>
<dbReference type="GO" id="GO:0008764">
    <property type="term" value="F:UDP-N-acetylmuramoylalanine-D-glutamate ligase activity"/>
    <property type="evidence" value="ECO:0007669"/>
    <property type="project" value="UniProtKB-EC"/>
</dbReference>
<evidence type="ECO:0000256" key="4">
    <source>
        <dbReference type="ARBA" id="ARBA00010416"/>
    </source>
</evidence>
<dbReference type="SUPFAM" id="SSF53244">
    <property type="entry name" value="MurD-like peptide ligases, peptide-binding domain"/>
    <property type="match status" value="1"/>
</dbReference>
<dbReference type="RefSeq" id="WP_202749880.1">
    <property type="nucleotide sequence ID" value="NZ_JAESWC010000009.1"/>
</dbReference>
<feature type="domain" description="Mur ligase central" evidence="20">
    <location>
        <begin position="122"/>
        <end position="294"/>
    </location>
</feature>
<reference evidence="21 22" key="1">
    <citation type="submission" date="2021-01" db="EMBL/GenBank/DDBJ databases">
        <title>Genome public.</title>
        <authorList>
            <person name="Liu C."/>
            <person name="Sun Q."/>
        </authorList>
    </citation>
    <scope>NUCLEOTIDE SEQUENCE [LARGE SCALE GENOMIC DNA]</scope>
    <source>
        <strain evidence="21 22">YIM B02515</strain>
    </source>
</reference>
<dbReference type="PANTHER" id="PTHR43692">
    <property type="entry name" value="UDP-N-ACETYLMURAMOYLALANINE--D-GLUTAMATE LIGASE"/>
    <property type="match status" value="1"/>
</dbReference>
<comment type="subcellular location">
    <subcellularLocation>
        <location evidence="2 17 18">Cytoplasm</location>
    </subcellularLocation>
</comment>
<accession>A0ABS1TGS5</accession>
<dbReference type="Gene3D" id="3.40.50.720">
    <property type="entry name" value="NAD(P)-binding Rossmann-like Domain"/>
    <property type="match status" value="1"/>
</dbReference>
<dbReference type="InterPro" id="IPR036565">
    <property type="entry name" value="Mur-like_cat_sf"/>
</dbReference>
<organism evidence="21 22">
    <name type="scientific">Clostridium rhizosphaerae</name>
    <dbReference type="NCBI Taxonomy" id="2803861"/>
    <lineage>
        <taxon>Bacteria</taxon>
        <taxon>Bacillati</taxon>
        <taxon>Bacillota</taxon>
        <taxon>Clostridia</taxon>
        <taxon>Eubacteriales</taxon>
        <taxon>Clostridiaceae</taxon>
        <taxon>Clostridium</taxon>
    </lineage>
</organism>
<comment type="catalytic activity">
    <reaction evidence="16 17 18">
        <text>UDP-N-acetyl-alpha-D-muramoyl-L-alanine + D-glutamate + ATP = UDP-N-acetyl-alpha-D-muramoyl-L-alanyl-D-glutamate + ADP + phosphate + H(+)</text>
        <dbReference type="Rhea" id="RHEA:16429"/>
        <dbReference type="ChEBI" id="CHEBI:15378"/>
        <dbReference type="ChEBI" id="CHEBI:29986"/>
        <dbReference type="ChEBI" id="CHEBI:30616"/>
        <dbReference type="ChEBI" id="CHEBI:43474"/>
        <dbReference type="ChEBI" id="CHEBI:83898"/>
        <dbReference type="ChEBI" id="CHEBI:83900"/>
        <dbReference type="ChEBI" id="CHEBI:456216"/>
        <dbReference type="EC" id="6.3.2.9"/>
    </reaction>
</comment>
<evidence type="ECO:0000256" key="3">
    <source>
        <dbReference type="ARBA" id="ARBA00004752"/>
    </source>
</evidence>
<dbReference type="EC" id="6.3.2.9" evidence="5 17"/>
<dbReference type="Pfam" id="PF08245">
    <property type="entry name" value="Mur_ligase_M"/>
    <property type="match status" value="1"/>
</dbReference>
<comment type="caution">
    <text evidence="21">The sequence shown here is derived from an EMBL/GenBank/DDBJ whole genome shotgun (WGS) entry which is preliminary data.</text>
</comment>
<evidence type="ECO:0000256" key="8">
    <source>
        <dbReference type="ARBA" id="ARBA00022598"/>
    </source>
</evidence>
<name>A0ABS1TGS5_9CLOT</name>
<feature type="binding site" evidence="17">
    <location>
        <begin position="124"/>
        <end position="130"/>
    </location>
    <ligand>
        <name>ATP</name>
        <dbReference type="ChEBI" id="CHEBI:30616"/>
    </ligand>
</feature>
<keyword evidence="10 17" id="KW-0067">ATP-binding</keyword>
<gene>
    <name evidence="17" type="primary">murD</name>
    <name evidence="21" type="ORF">JK636_15375</name>
</gene>
<evidence type="ECO:0000256" key="14">
    <source>
        <dbReference type="ARBA" id="ARBA00030398"/>
    </source>
</evidence>
<dbReference type="InterPro" id="IPR005762">
    <property type="entry name" value="MurD"/>
</dbReference>
<evidence type="ECO:0000256" key="6">
    <source>
        <dbReference type="ARBA" id="ARBA00015655"/>
    </source>
</evidence>
<dbReference type="PANTHER" id="PTHR43692:SF1">
    <property type="entry name" value="UDP-N-ACETYLMURAMOYLALANINE--D-GLUTAMATE LIGASE"/>
    <property type="match status" value="1"/>
</dbReference>
<dbReference type="SUPFAM" id="SSF53623">
    <property type="entry name" value="MurD-like peptide ligases, catalytic domain"/>
    <property type="match status" value="1"/>
</dbReference>
<dbReference type="Pfam" id="PF21799">
    <property type="entry name" value="MurD-like_N"/>
    <property type="match status" value="1"/>
</dbReference>
<evidence type="ECO:0000256" key="5">
    <source>
        <dbReference type="ARBA" id="ARBA00012212"/>
    </source>
</evidence>
<comment type="similarity">
    <text evidence="4 17">Belongs to the MurCDEF family.</text>
</comment>
<dbReference type="SUPFAM" id="SSF51984">
    <property type="entry name" value="MurCD N-terminal domain"/>
    <property type="match status" value="1"/>
</dbReference>
<evidence type="ECO:0000256" key="9">
    <source>
        <dbReference type="ARBA" id="ARBA00022741"/>
    </source>
</evidence>
<evidence type="ECO:0000256" key="1">
    <source>
        <dbReference type="ARBA" id="ARBA00002734"/>
    </source>
</evidence>
<comment type="pathway">
    <text evidence="3 17 18">Cell wall biogenesis; peptidoglycan biosynthesis.</text>
</comment>
<dbReference type="Gene3D" id="3.40.1190.10">
    <property type="entry name" value="Mur-like, catalytic domain"/>
    <property type="match status" value="1"/>
</dbReference>
<dbReference type="NCBIfam" id="TIGR01087">
    <property type="entry name" value="murD"/>
    <property type="match status" value="1"/>
</dbReference>
<dbReference type="Pfam" id="PF02875">
    <property type="entry name" value="Mur_ligase_C"/>
    <property type="match status" value="1"/>
</dbReference>
<keyword evidence="22" id="KW-1185">Reference proteome</keyword>
<dbReference type="InterPro" id="IPR004101">
    <property type="entry name" value="Mur_ligase_C"/>
</dbReference>
<keyword evidence="7 17" id="KW-0963">Cytoplasm</keyword>
<dbReference type="Gene3D" id="3.90.190.20">
    <property type="entry name" value="Mur ligase, C-terminal domain"/>
    <property type="match status" value="1"/>
</dbReference>
<keyword evidence="9 17" id="KW-0547">Nucleotide-binding</keyword>
<dbReference type="EMBL" id="JAESWC010000009">
    <property type="protein sequence ID" value="MBL4937133.1"/>
    <property type="molecule type" value="Genomic_DNA"/>
</dbReference>
<evidence type="ECO:0000256" key="12">
    <source>
        <dbReference type="ARBA" id="ARBA00022984"/>
    </source>
</evidence>
<dbReference type="Proteomes" id="UP000632377">
    <property type="component" value="Unassembled WGS sequence"/>
</dbReference>
<dbReference type="HAMAP" id="MF_00639">
    <property type="entry name" value="MurD"/>
    <property type="match status" value="1"/>
</dbReference>
<proteinExistence type="inferred from homology"/>
<evidence type="ECO:0000259" key="19">
    <source>
        <dbReference type="Pfam" id="PF02875"/>
    </source>
</evidence>
<dbReference type="InterPro" id="IPR013221">
    <property type="entry name" value="Mur_ligase_cen"/>
</dbReference>
<evidence type="ECO:0000256" key="7">
    <source>
        <dbReference type="ARBA" id="ARBA00022490"/>
    </source>
</evidence>
<evidence type="ECO:0000259" key="20">
    <source>
        <dbReference type="Pfam" id="PF08245"/>
    </source>
</evidence>
<sequence>MKKDFEEFKEFIKGKNTAVVGIGVSNIPLIRFLLELGARVSAFDKKNEEQLGEIAEEFKSKGVKLVLGDNYLDNLIGFEVIFKTPSMRIDSPFLVKAKEEGAYITSEMEEFVKYCPAKVFGVTGSDGKTTTTSLIYNILKEEGYKTWVGGNIGTPLFAQIEEIQETDRVVLELSSFQLMTMKVSPEVSIVTNLSPNHLDMHKDMEEYVDSKKNIYKYQDNDGVLVLNRDNEITNSMVNEAKGRVLQFSIKETIENGAYYKDESLYLLGKEVCKAEDIVIVGMHNVENYLASFCALSEDASIESMKKVATTFKGVEHRIEFVRELEGIKYYNSSIASSPSRTLADIKVFGKPVILIAGGYDKKIPFEPLAEEGYPYIKKLVLLGATKEKIRNAFEKIIDEKNLNLPIITADTLEEAVIKSTDASEKGDVVILAPACASFDMFVNFEVRGNEFKKIVNNLK</sequence>
<evidence type="ECO:0000256" key="2">
    <source>
        <dbReference type="ARBA" id="ARBA00004496"/>
    </source>
</evidence>
<evidence type="ECO:0000256" key="10">
    <source>
        <dbReference type="ARBA" id="ARBA00022840"/>
    </source>
</evidence>
<keyword evidence="13 17" id="KW-0961">Cell wall biogenesis/degradation</keyword>
<evidence type="ECO:0000256" key="11">
    <source>
        <dbReference type="ARBA" id="ARBA00022960"/>
    </source>
</evidence>